<accession>A0ACB8AKC6</accession>
<proteinExistence type="predicted"/>
<keyword evidence="2" id="KW-1185">Reference proteome</keyword>
<reference evidence="1" key="1">
    <citation type="journal article" date="2021" name="New Phytol.">
        <title>Evolutionary innovations through gain and loss of genes in the ectomycorrhizal Boletales.</title>
        <authorList>
            <person name="Wu G."/>
            <person name="Miyauchi S."/>
            <person name="Morin E."/>
            <person name="Kuo A."/>
            <person name="Drula E."/>
            <person name="Varga T."/>
            <person name="Kohler A."/>
            <person name="Feng B."/>
            <person name="Cao Y."/>
            <person name="Lipzen A."/>
            <person name="Daum C."/>
            <person name="Hundley H."/>
            <person name="Pangilinan J."/>
            <person name="Johnson J."/>
            <person name="Barry K."/>
            <person name="LaButti K."/>
            <person name="Ng V."/>
            <person name="Ahrendt S."/>
            <person name="Min B."/>
            <person name="Choi I.G."/>
            <person name="Park H."/>
            <person name="Plett J.M."/>
            <person name="Magnuson J."/>
            <person name="Spatafora J.W."/>
            <person name="Nagy L.G."/>
            <person name="Henrissat B."/>
            <person name="Grigoriev I.V."/>
            <person name="Yang Z.L."/>
            <person name="Xu J."/>
            <person name="Martin F.M."/>
        </authorList>
    </citation>
    <scope>NUCLEOTIDE SEQUENCE</scope>
    <source>
        <strain evidence="1">ATCC 28755</strain>
    </source>
</reference>
<dbReference type="EMBL" id="MU267620">
    <property type="protein sequence ID" value="KAH7914001.1"/>
    <property type="molecule type" value="Genomic_DNA"/>
</dbReference>
<dbReference type="Proteomes" id="UP000790377">
    <property type="component" value="Unassembled WGS sequence"/>
</dbReference>
<organism evidence="1 2">
    <name type="scientific">Hygrophoropsis aurantiaca</name>
    <dbReference type="NCBI Taxonomy" id="72124"/>
    <lineage>
        <taxon>Eukaryota</taxon>
        <taxon>Fungi</taxon>
        <taxon>Dikarya</taxon>
        <taxon>Basidiomycota</taxon>
        <taxon>Agaricomycotina</taxon>
        <taxon>Agaricomycetes</taxon>
        <taxon>Agaricomycetidae</taxon>
        <taxon>Boletales</taxon>
        <taxon>Coniophorineae</taxon>
        <taxon>Hygrophoropsidaceae</taxon>
        <taxon>Hygrophoropsis</taxon>
    </lineage>
</organism>
<protein>
    <submittedName>
        <fullName evidence="1">WD40-repeat-containing domain protein</fullName>
    </submittedName>
</protein>
<evidence type="ECO:0000313" key="1">
    <source>
        <dbReference type="EMBL" id="KAH7914001.1"/>
    </source>
</evidence>
<sequence length="58" mass="6374">MRPGAYVATASRDKTIKLWDVQSGQVLRTLVGHCNWVRALVFQSAGRLLLSASDNKTS</sequence>
<evidence type="ECO:0000313" key="2">
    <source>
        <dbReference type="Proteomes" id="UP000790377"/>
    </source>
</evidence>
<comment type="caution">
    <text evidence="1">The sequence shown here is derived from an EMBL/GenBank/DDBJ whole genome shotgun (WGS) entry which is preliminary data.</text>
</comment>
<name>A0ACB8AKC6_9AGAM</name>
<gene>
    <name evidence="1" type="ORF">BJ138DRAFT_1144694</name>
</gene>